<keyword evidence="3" id="KW-1185">Reference proteome</keyword>
<dbReference type="PANTHER" id="PTHR45527:SF1">
    <property type="entry name" value="FATTY ACID SYNTHASE"/>
    <property type="match status" value="1"/>
</dbReference>
<dbReference type="PANTHER" id="PTHR45527">
    <property type="entry name" value="NONRIBOSOMAL PEPTIDE SYNTHETASE"/>
    <property type="match status" value="1"/>
</dbReference>
<dbReference type="GO" id="GO:0044550">
    <property type="term" value="P:secondary metabolite biosynthetic process"/>
    <property type="evidence" value="ECO:0007669"/>
    <property type="project" value="TreeGrafter"/>
</dbReference>
<dbReference type="Pfam" id="PF00668">
    <property type="entry name" value="Condensation"/>
    <property type="match status" value="1"/>
</dbReference>
<dbReference type="Proteomes" id="UP000238312">
    <property type="component" value="Unassembled WGS sequence"/>
</dbReference>
<dbReference type="Gene3D" id="3.30.559.10">
    <property type="entry name" value="Chloramphenicol acetyltransferase-like domain"/>
    <property type="match status" value="1"/>
</dbReference>
<dbReference type="GO" id="GO:0031177">
    <property type="term" value="F:phosphopantetheine binding"/>
    <property type="evidence" value="ECO:0007669"/>
    <property type="project" value="TreeGrafter"/>
</dbReference>
<feature type="domain" description="Condensation" evidence="1">
    <location>
        <begin position="13"/>
        <end position="357"/>
    </location>
</feature>
<reference evidence="2 3" key="1">
    <citation type="submission" date="2018-03" db="EMBL/GenBank/DDBJ databases">
        <title>Genomic Encyclopedia of Type Strains, Phase III (KMG-III): the genomes of soil and plant-associated and newly described type strains.</title>
        <authorList>
            <person name="Whitman W."/>
        </authorList>
    </citation>
    <scope>NUCLEOTIDE SEQUENCE [LARGE SCALE GENOMIC DNA]</scope>
    <source>
        <strain evidence="2 3">CGMCC 4.7104</strain>
    </source>
</reference>
<dbReference type="RefSeq" id="WP_106234697.1">
    <property type="nucleotide sequence ID" value="NZ_PVNG01000001.1"/>
</dbReference>
<proteinExistence type="predicted"/>
<dbReference type="OrthoDB" id="2472181at2"/>
<dbReference type="AlphaFoldDB" id="A0A2T0NC20"/>
<protein>
    <submittedName>
        <fullName evidence="2">Condensation domain-containing protein</fullName>
    </submittedName>
</protein>
<dbReference type="InterPro" id="IPR023213">
    <property type="entry name" value="CAT-like_dom_sf"/>
</dbReference>
<evidence type="ECO:0000313" key="3">
    <source>
        <dbReference type="Proteomes" id="UP000238312"/>
    </source>
</evidence>
<sequence length="483" mass="54058">MQEESVRSDTELLPLAPSQEAIWEFIHYFSPDDPGAERFNVCDFRLLEGQVHLEALYDAIDDVAGRHDALRIEFAELGRDPLLRIRHDVRPVVSFVDLSDLSEEKQLGPVARLIRESSAQVFDFRKAPLWSVHLVRLAPERHLVVAGFSHLVCDGRSLSVFFSDLMRLYSIRRGDLSQTDQTGPAAPGVSTAVAFRELAELQRIAQDSTTGDRRTADLGLARPGILFPTRAQRGERSGADMVAEASYAFSFEDGISTGVRRLAWRLRTTPFVVLLAAYQVCLRLRTGLDGLRIGTVTLARGKTDGAAQSMGQFTTNVYLLSAARADVPLRDVVTETHERLKRETTRGWSFKRIARAVHPDFEKERPWPFLHLFDSWFQADPPRFQEDDRVGDLSISRPDMFCPTGVPVNGPLMPPAGDLELWMKRGAPSISVNRARTGGTVTYNPCFFEADVAAGLARDYRQTVGHIVERPDLPVGRIQLHQN</sequence>
<name>A0A2T0NC20_9ACTN</name>
<accession>A0A2T0NC20</accession>
<dbReference type="InterPro" id="IPR001242">
    <property type="entry name" value="Condensation_dom"/>
</dbReference>
<dbReference type="Gene3D" id="3.30.559.30">
    <property type="entry name" value="Nonribosomal peptide synthetase, condensation domain"/>
    <property type="match status" value="1"/>
</dbReference>
<dbReference type="GO" id="GO:0043041">
    <property type="term" value="P:amino acid activation for nonribosomal peptide biosynthetic process"/>
    <property type="evidence" value="ECO:0007669"/>
    <property type="project" value="TreeGrafter"/>
</dbReference>
<dbReference type="GO" id="GO:0005737">
    <property type="term" value="C:cytoplasm"/>
    <property type="evidence" value="ECO:0007669"/>
    <property type="project" value="TreeGrafter"/>
</dbReference>
<evidence type="ECO:0000313" key="2">
    <source>
        <dbReference type="EMBL" id="PRX70559.1"/>
    </source>
</evidence>
<comment type="caution">
    <text evidence="2">The sequence shown here is derived from an EMBL/GenBank/DDBJ whole genome shotgun (WGS) entry which is preliminary data.</text>
</comment>
<gene>
    <name evidence="2" type="ORF">B0I32_101654</name>
</gene>
<organism evidence="2 3">
    <name type="scientific">Nonomuraea fuscirosea</name>
    <dbReference type="NCBI Taxonomy" id="1291556"/>
    <lineage>
        <taxon>Bacteria</taxon>
        <taxon>Bacillati</taxon>
        <taxon>Actinomycetota</taxon>
        <taxon>Actinomycetes</taxon>
        <taxon>Streptosporangiales</taxon>
        <taxon>Streptosporangiaceae</taxon>
        <taxon>Nonomuraea</taxon>
    </lineage>
</organism>
<evidence type="ECO:0000259" key="1">
    <source>
        <dbReference type="Pfam" id="PF00668"/>
    </source>
</evidence>
<dbReference type="SUPFAM" id="SSF52777">
    <property type="entry name" value="CoA-dependent acyltransferases"/>
    <property type="match status" value="2"/>
</dbReference>
<dbReference type="GO" id="GO:0008610">
    <property type="term" value="P:lipid biosynthetic process"/>
    <property type="evidence" value="ECO:0007669"/>
    <property type="project" value="UniProtKB-ARBA"/>
</dbReference>
<dbReference type="EMBL" id="PVNG01000001">
    <property type="protein sequence ID" value="PRX70559.1"/>
    <property type="molecule type" value="Genomic_DNA"/>
</dbReference>
<dbReference type="GO" id="GO:0003824">
    <property type="term" value="F:catalytic activity"/>
    <property type="evidence" value="ECO:0007669"/>
    <property type="project" value="InterPro"/>
</dbReference>